<evidence type="ECO:0000256" key="1">
    <source>
        <dbReference type="SAM" id="Coils"/>
    </source>
</evidence>
<comment type="caution">
    <text evidence="3">The sequence shown here is derived from an EMBL/GenBank/DDBJ whole genome shotgun (WGS) entry which is preliminary data.</text>
</comment>
<gene>
    <name evidence="3" type="ORF">VZC37_16435</name>
</gene>
<feature type="region of interest" description="Disordered" evidence="2">
    <location>
        <begin position="67"/>
        <end position="107"/>
    </location>
</feature>
<feature type="coiled-coil region" evidence="1">
    <location>
        <begin position="8"/>
        <end position="35"/>
    </location>
</feature>
<protein>
    <submittedName>
        <fullName evidence="3">Uncharacterized protein</fullName>
    </submittedName>
</protein>
<reference evidence="3 4" key="1">
    <citation type="submission" date="2024-01" db="EMBL/GenBank/DDBJ databases">
        <title>Draft genome sequence of Gordonia sp. LSe1-13.</title>
        <authorList>
            <person name="Suphannarot A."/>
            <person name="Mingma R."/>
        </authorList>
    </citation>
    <scope>NUCLEOTIDE SEQUENCE [LARGE SCALE GENOMIC DNA]</scope>
    <source>
        <strain evidence="3 4">LSe1-13</strain>
    </source>
</reference>
<keyword evidence="4" id="KW-1185">Reference proteome</keyword>
<evidence type="ECO:0000313" key="3">
    <source>
        <dbReference type="EMBL" id="MEE3851931.1"/>
    </source>
</evidence>
<accession>A0ABU7MH96</accession>
<evidence type="ECO:0000313" key="4">
    <source>
        <dbReference type="Proteomes" id="UP001347146"/>
    </source>
</evidence>
<proteinExistence type="predicted"/>
<dbReference type="EMBL" id="JAZDUF010000004">
    <property type="protein sequence ID" value="MEE3851931.1"/>
    <property type="molecule type" value="Genomic_DNA"/>
</dbReference>
<name>A0ABU7MH96_9ACTN</name>
<keyword evidence="1" id="KW-0175">Coiled coil</keyword>
<dbReference type="Proteomes" id="UP001347146">
    <property type="component" value="Unassembled WGS sequence"/>
</dbReference>
<evidence type="ECO:0000256" key="2">
    <source>
        <dbReference type="SAM" id="MobiDB-lite"/>
    </source>
</evidence>
<dbReference type="RefSeq" id="WP_330433631.1">
    <property type="nucleotide sequence ID" value="NZ_JAZDUF010000004.1"/>
</dbReference>
<sequence>MSSLDAPLNDLHDQLEALQRTVLSLERDYRALAERDDLAVYDLGDEMTPGECIARISGRWRRYAAASTMPKQGARRRRKSLHAFPSFIANRPRSHERNRNVASKPVA</sequence>
<organism evidence="3 4">
    <name type="scientific">Gordonia sesuvii</name>
    <dbReference type="NCBI Taxonomy" id="3116777"/>
    <lineage>
        <taxon>Bacteria</taxon>
        <taxon>Bacillati</taxon>
        <taxon>Actinomycetota</taxon>
        <taxon>Actinomycetes</taxon>
        <taxon>Mycobacteriales</taxon>
        <taxon>Gordoniaceae</taxon>
        <taxon>Gordonia</taxon>
    </lineage>
</organism>